<sequence length="395" mass="42768">MWIRSEGYFGDEADEDNDELDLEDLHEGRPRRGRWGRWPRPLSREEGRPRAGEDVRARERTSAQARAAVRDISFSRGLHQKGKARGKGRPAGGEGKGQSFICGGPRNREQCSRNELKRRDGTPKRKVQQVGPMALIFGVGDDMPDYEIEMGSQTAPKDEGAIEVAFTSFWAAYHATQGGAVEHALAGLEDETAGCMAPEDCAAKKFGSTRALEQTIEKQGAAGWGASGVPIDATYRPDFGFANGTAENCSSRATLPLQAKGQLGTVAGYALNAKRNRYVPLLGSVDVLRRSGACIVFASGNRLRRIARGGQAGQARGGPDGPLRIDVARDIHGQKMTKQEMQDYRQKFENLHQAFSGQTAGAARQTADAESGSALLSAAIGNRRRLQRVAGYVIP</sequence>
<evidence type="ECO:0000313" key="2">
    <source>
        <dbReference type="EMBL" id="CAK0874741.1"/>
    </source>
</evidence>
<dbReference type="PROSITE" id="PS00387">
    <property type="entry name" value="PPASE"/>
    <property type="match status" value="1"/>
</dbReference>
<keyword evidence="3" id="KW-1185">Reference proteome</keyword>
<feature type="compositionally biased region" description="Basic and acidic residues" evidence="1">
    <location>
        <begin position="42"/>
        <end position="61"/>
    </location>
</feature>
<feature type="region of interest" description="Disordered" evidence="1">
    <location>
        <begin position="1"/>
        <end position="127"/>
    </location>
</feature>
<feature type="compositionally biased region" description="Basic residues" evidence="1">
    <location>
        <begin position="78"/>
        <end position="88"/>
    </location>
</feature>
<name>A0ABN9VQT2_9DINO</name>
<evidence type="ECO:0000256" key="1">
    <source>
        <dbReference type="SAM" id="MobiDB-lite"/>
    </source>
</evidence>
<proteinExistence type="predicted"/>
<feature type="compositionally biased region" description="Basic and acidic residues" evidence="1">
    <location>
        <begin position="106"/>
        <end position="123"/>
    </location>
</feature>
<feature type="compositionally biased region" description="Acidic residues" evidence="1">
    <location>
        <begin position="9"/>
        <end position="22"/>
    </location>
</feature>
<dbReference type="EMBL" id="CAUYUJ010017427">
    <property type="protein sequence ID" value="CAK0874741.1"/>
    <property type="molecule type" value="Genomic_DNA"/>
</dbReference>
<accession>A0ABN9VQT2</accession>
<comment type="caution">
    <text evidence="2">The sequence shown here is derived from an EMBL/GenBank/DDBJ whole genome shotgun (WGS) entry which is preliminary data.</text>
</comment>
<reference evidence="2" key="1">
    <citation type="submission" date="2023-10" db="EMBL/GenBank/DDBJ databases">
        <authorList>
            <person name="Chen Y."/>
            <person name="Shah S."/>
            <person name="Dougan E. K."/>
            <person name="Thang M."/>
            <person name="Chan C."/>
        </authorList>
    </citation>
    <scope>NUCLEOTIDE SEQUENCE [LARGE SCALE GENOMIC DNA]</scope>
</reference>
<protein>
    <submittedName>
        <fullName evidence="2">Uncharacterized protein</fullName>
    </submittedName>
</protein>
<organism evidence="2 3">
    <name type="scientific">Prorocentrum cordatum</name>
    <dbReference type="NCBI Taxonomy" id="2364126"/>
    <lineage>
        <taxon>Eukaryota</taxon>
        <taxon>Sar</taxon>
        <taxon>Alveolata</taxon>
        <taxon>Dinophyceae</taxon>
        <taxon>Prorocentrales</taxon>
        <taxon>Prorocentraceae</taxon>
        <taxon>Prorocentrum</taxon>
    </lineage>
</organism>
<evidence type="ECO:0000313" key="3">
    <source>
        <dbReference type="Proteomes" id="UP001189429"/>
    </source>
</evidence>
<dbReference type="Proteomes" id="UP001189429">
    <property type="component" value="Unassembled WGS sequence"/>
</dbReference>
<gene>
    <name evidence="2" type="ORF">PCOR1329_LOCUS59553</name>
</gene>